<feature type="region of interest" description="Disordered" evidence="2">
    <location>
        <begin position="2959"/>
        <end position="2979"/>
    </location>
</feature>
<feature type="region of interest" description="Disordered" evidence="2">
    <location>
        <begin position="2582"/>
        <end position="2700"/>
    </location>
</feature>
<feature type="domain" description="PH" evidence="4">
    <location>
        <begin position="512"/>
        <end position="647"/>
    </location>
</feature>
<feature type="compositionally biased region" description="Pro residues" evidence="2">
    <location>
        <begin position="2314"/>
        <end position="2329"/>
    </location>
</feature>
<feature type="compositionally biased region" description="Low complexity" evidence="2">
    <location>
        <begin position="706"/>
        <end position="718"/>
    </location>
</feature>
<dbReference type="SUPFAM" id="SSF50729">
    <property type="entry name" value="PH domain-like"/>
    <property type="match status" value="1"/>
</dbReference>
<feature type="compositionally biased region" description="Polar residues" evidence="2">
    <location>
        <begin position="376"/>
        <end position="403"/>
    </location>
</feature>
<feature type="compositionally biased region" description="Low complexity" evidence="2">
    <location>
        <begin position="334"/>
        <end position="375"/>
    </location>
</feature>
<feature type="compositionally biased region" description="Low complexity" evidence="2">
    <location>
        <begin position="2301"/>
        <end position="2313"/>
    </location>
</feature>
<feature type="compositionally biased region" description="Pro residues" evidence="2">
    <location>
        <begin position="1814"/>
        <end position="1823"/>
    </location>
</feature>
<feature type="compositionally biased region" description="Low complexity" evidence="2">
    <location>
        <begin position="1317"/>
        <end position="1327"/>
    </location>
</feature>
<feature type="compositionally biased region" description="Low complexity" evidence="2">
    <location>
        <begin position="289"/>
        <end position="321"/>
    </location>
</feature>
<dbReference type="Proteomes" id="UP000016930">
    <property type="component" value="Unassembled WGS sequence"/>
</dbReference>
<feature type="compositionally biased region" description="Low complexity" evidence="2">
    <location>
        <begin position="662"/>
        <end position="685"/>
    </location>
</feature>
<feature type="compositionally biased region" description="Basic and acidic residues" evidence="2">
    <location>
        <begin position="2214"/>
        <end position="2228"/>
    </location>
</feature>
<feature type="region of interest" description="Disordered" evidence="2">
    <location>
        <begin position="3057"/>
        <end position="3081"/>
    </location>
</feature>
<feature type="compositionally biased region" description="Basic and acidic residues" evidence="2">
    <location>
        <begin position="1877"/>
        <end position="1888"/>
    </location>
</feature>
<feature type="compositionally biased region" description="Polar residues" evidence="2">
    <location>
        <begin position="150"/>
        <end position="169"/>
    </location>
</feature>
<dbReference type="PANTHER" id="PTHR34491:SF156">
    <property type="entry name" value="KINESIN MOTOR DOMAIN-CONTAINING PROTEIN"/>
    <property type="match status" value="1"/>
</dbReference>
<feature type="compositionally biased region" description="Low complexity" evidence="2">
    <location>
        <begin position="1387"/>
        <end position="1402"/>
    </location>
</feature>
<feature type="compositionally biased region" description="Low complexity" evidence="2">
    <location>
        <begin position="1533"/>
        <end position="1560"/>
    </location>
</feature>
<feature type="region of interest" description="Disordered" evidence="2">
    <location>
        <begin position="3270"/>
        <end position="3392"/>
    </location>
</feature>
<feature type="compositionally biased region" description="Gly residues" evidence="2">
    <location>
        <begin position="270"/>
        <end position="288"/>
    </location>
</feature>
<feature type="region of interest" description="Disordered" evidence="2">
    <location>
        <begin position="1688"/>
        <end position="1712"/>
    </location>
</feature>
<feature type="compositionally biased region" description="Low complexity" evidence="2">
    <location>
        <begin position="2443"/>
        <end position="2454"/>
    </location>
</feature>
<feature type="region of interest" description="Disordered" evidence="2">
    <location>
        <begin position="1061"/>
        <end position="1327"/>
    </location>
</feature>
<feature type="compositionally biased region" description="Basic and acidic residues" evidence="2">
    <location>
        <begin position="2868"/>
        <end position="2883"/>
    </location>
</feature>
<dbReference type="EMBL" id="KB445797">
    <property type="protein sequence ID" value="EMD36982.1"/>
    <property type="molecule type" value="Genomic_DNA"/>
</dbReference>
<organism evidence="5 6">
    <name type="scientific">Ceriporiopsis subvermispora (strain B)</name>
    <name type="common">White-rot fungus</name>
    <name type="synonym">Gelatoporia subvermispora</name>
    <dbReference type="NCBI Taxonomy" id="914234"/>
    <lineage>
        <taxon>Eukaryota</taxon>
        <taxon>Fungi</taxon>
        <taxon>Dikarya</taxon>
        <taxon>Basidiomycota</taxon>
        <taxon>Agaricomycotina</taxon>
        <taxon>Agaricomycetes</taxon>
        <taxon>Polyporales</taxon>
        <taxon>Gelatoporiaceae</taxon>
        <taxon>Gelatoporia</taxon>
    </lineage>
</organism>
<feature type="compositionally biased region" description="Pro residues" evidence="2">
    <location>
        <begin position="2173"/>
        <end position="2184"/>
    </location>
</feature>
<feature type="compositionally biased region" description="Polar residues" evidence="2">
    <location>
        <begin position="963"/>
        <end position="976"/>
    </location>
</feature>
<dbReference type="HOGENOM" id="CLU_224853_0_0_1"/>
<dbReference type="OrthoDB" id="2507336at2759"/>
<protein>
    <recommendedName>
        <fullName evidence="4">PH domain-containing protein</fullName>
    </recommendedName>
</protein>
<feature type="region of interest" description="Disordered" evidence="2">
    <location>
        <begin position="2718"/>
        <end position="2795"/>
    </location>
</feature>
<evidence type="ECO:0000256" key="1">
    <source>
        <dbReference type="SAM" id="Coils"/>
    </source>
</evidence>
<feature type="compositionally biased region" description="Polar residues" evidence="2">
    <location>
        <begin position="415"/>
        <end position="430"/>
    </location>
</feature>
<feature type="region of interest" description="Disordered" evidence="2">
    <location>
        <begin position="2852"/>
        <end position="2883"/>
    </location>
</feature>
<feature type="compositionally biased region" description="Polar residues" evidence="2">
    <location>
        <begin position="1186"/>
        <end position="1203"/>
    </location>
</feature>
<keyword evidence="6" id="KW-1185">Reference proteome</keyword>
<feature type="compositionally biased region" description="Polar residues" evidence="2">
    <location>
        <begin position="194"/>
        <end position="203"/>
    </location>
</feature>
<feature type="compositionally biased region" description="Pro residues" evidence="2">
    <location>
        <begin position="1757"/>
        <end position="1771"/>
    </location>
</feature>
<feature type="compositionally biased region" description="Polar residues" evidence="2">
    <location>
        <begin position="890"/>
        <end position="905"/>
    </location>
</feature>
<feature type="region of interest" description="Disordered" evidence="2">
    <location>
        <begin position="1525"/>
        <end position="1628"/>
    </location>
</feature>
<feature type="compositionally biased region" description="Low complexity" evidence="2">
    <location>
        <begin position="2330"/>
        <end position="2349"/>
    </location>
</feature>
<feature type="compositionally biased region" description="Low complexity" evidence="2">
    <location>
        <begin position="1773"/>
        <end position="1790"/>
    </location>
</feature>
<dbReference type="InterPro" id="IPR001849">
    <property type="entry name" value="PH_domain"/>
</dbReference>
<feature type="compositionally biased region" description="Low complexity" evidence="2">
    <location>
        <begin position="1157"/>
        <end position="1185"/>
    </location>
</feature>
<feature type="region of interest" description="Disordered" evidence="2">
    <location>
        <begin position="2420"/>
        <end position="2487"/>
    </location>
</feature>
<feature type="region of interest" description="Disordered" evidence="2">
    <location>
        <begin position="1472"/>
        <end position="1510"/>
    </location>
</feature>
<feature type="chain" id="PRO_5004023924" description="PH domain-containing protein" evidence="3">
    <location>
        <begin position="24"/>
        <end position="3392"/>
    </location>
</feature>
<keyword evidence="1" id="KW-0175">Coiled coil</keyword>
<feature type="compositionally biased region" description="Basic and acidic residues" evidence="2">
    <location>
        <begin position="444"/>
        <end position="455"/>
    </location>
</feature>
<dbReference type="SMART" id="SM00233">
    <property type="entry name" value="PH"/>
    <property type="match status" value="1"/>
</dbReference>
<feature type="compositionally biased region" description="Polar residues" evidence="2">
    <location>
        <begin position="1492"/>
        <end position="1502"/>
    </location>
</feature>
<dbReference type="PANTHER" id="PTHR34491">
    <property type="entry name" value="A-TYPE INCLUSION PROTEIN, PUTATIVE-RELATED"/>
    <property type="match status" value="1"/>
</dbReference>
<feature type="region of interest" description="Disordered" evidence="2">
    <location>
        <begin position="1749"/>
        <end position="1903"/>
    </location>
</feature>
<dbReference type="STRING" id="914234.M2REW5"/>
<feature type="region of interest" description="Disordered" evidence="2">
    <location>
        <begin position="1344"/>
        <end position="1402"/>
    </location>
</feature>
<feature type="compositionally biased region" description="Low complexity" evidence="2">
    <location>
        <begin position="1614"/>
        <end position="1628"/>
    </location>
</feature>
<feature type="compositionally biased region" description="Polar residues" evidence="2">
    <location>
        <begin position="652"/>
        <end position="661"/>
    </location>
</feature>
<feature type="compositionally biased region" description="Basic and acidic residues" evidence="2">
    <location>
        <begin position="463"/>
        <end position="473"/>
    </location>
</feature>
<feature type="compositionally biased region" description="Basic and acidic residues" evidence="2">
    <location>
        <begin position="2465"/>
        <end position="2475"/>
    </location>
</feature>
<feature type="signal peptide" evidence="3">
    <location>
        <begin position="1"/>
        <end position="23"/>
    </location>
</feature>
<feature type="region of interest" description="Disordered" evidence="2">
    <location>
        <begin position="871"/>
        <end position="976"/>
    </location>
</feature>
<feature type="compositionally biased region" description="Polar residues" evidence="2">
    <location>
        <begin position="871"/>
        <end position="880"/>
    </location>
</feature>
<feature type="compositionally biased region" description="Low complexity" evidence="2">
    <location>
        <begin position="1105"/>
        <end position="1120"/>
    </location>
</feature>
<feature type="region of interest" description="Disordered" evidence="2">
    <location>
        <begin position="706"/>
        <end position="736"/>
    </location>
</feature>
<proteinExistence type="predicted"/>
<feature type="region of interest" description="Disordered" evidence="2">
    <location>
        <begin position="141"/>
        <end position="212"/>
    </location>
</feature>
<feature type="compositionally biased region" description="Low complexity" evidence="2">
    <location>
        <begin position="2150"/>
        <end position="2159"/>
    </location>
</feature>
<feature type="region of interest" description="Disordered" evidence="2">
    <location>
        <begin position="224"/>
        <end position="321"/>
    </location>
</feature>
<keyword evidence="3" id="KW-0732">Signal</keyword>
<feature type="region of interest" description="Disordered" evidence="2">
    <location>
        <begin position="800"/>
        <end position="837"/>
    </location>
</feature>
<feature type="compositionally biased region" description="Low complexity" evidence="2">
    <location>
        <begin position="925"/>
        <end position="958"/>
    </location>
</feature>
<feature type="compositionally biased region" description="Basic and acidic residues" evidence="2">
    <location>
        <begin position="2646"/>
        <end position="2657"/>
    </location>
</feature>
<feature type="compositionally biased region" description="Polar residues" evidence="2">
    <location>
        <begin position="248"/>
        <end position="259"/>
    </location>
</feature>
<evidence type="ECO:0000256" key="3">
    <source>
        <dbReference type="SAM" id="SignalP"/>
    </source>
</evidence>
<feature type="compositionally biased region" description="Pro residues" evidence="2">
    <location>
        <begin position="1563"/>
        <end position="1572"/>
    </location>
</feature>
<feature type="compositionally biased region" description="Basic and acidic residues" evidence="2">
    <location>
        <begin position="2367"/>
        <end position="2376"/>
    </location>
</feature>
<evidence type="ECO:0000256" key="2">
    <source>
        <dbReference type="SAM" id="MobiDB-lite"/>
    </source>
</evidence>
<feature type="compositionally biased region" description="Pro residues" evidence="2">
    <location>
        <begin position="3327"/>
        <end position="3344"/>
    </location>
</feature>
<evidence type="ECO:0000313" key="5">
    <source>
        <dbReference type="EMBL" id="EMD36982.1"/>
    </source>
</evidence>
<name>M2REW5_CERS8</name>
<gene>
    <name evidence="5" type="ORF">CERSUDRAFT_95250</name>
</gene>
<feature type="compositionally biased region" description="Basic residues" evidence="2">
    <location>
        <begin position="2350"/>
        <end position="2366"/>
    </location>
</feature>
<reference evidence="5 6" key="1">
    <citation type="journal article" date="2012" name="Proc. Natl. Acad. Sci. U.S.A.">
        <title>Comparative genomics of Ceriporiopsis subvermispora and Phanerochaete chrysosporium provide insight into selective ligninolysis.</title>
        <authorList>
            <person name="Fernandez-Fueyo E."/>
            <person name="Ruiz-Duenas F.J."/>
            <person name="Ferreira P."/>
            <person name="Floudas D."/>
            <person name="Hibbett D.S."/>
            <person name="Canessa P."/>
            <person name="Larrondo L.F."/>
            <person name="James T.Y."/>
            <person name="Seelenfreund D."/>
            <person name="Lobos S."/>
            <person name="Polanco R."/>
            <person name="Tello M."/>
            <person name="Honda Y."/>
            <person name="Watanabe T."/>
            <person name="Watanabe T."/>
            <person name="Ryu J.S."/>
            <person name="Kubicek C.P."/>
            <person name="Schmoll M."/>
            <person name="Gaskell J."/>
            <person name="Hammel K.E."/>
            <person name="St John F.J."/>
            <person name="Vanden Wymelenberg A."/>
            <person name="Sabat G."/>
            <person name="Splinter BonDurant S."/>
            <person name="Syed K."/>
            <person name="Yadav J.S."/>
            <person name="Doddapaneni H."/>
            <person name="Subramanian V."/>
            <person name="Lavin J.L."/>
            <person name="Oguiza J.A."/>
            <person name="Perez G."/>
            <person name="Pisabarro A.G."/>
            <person name="Ramirez L."/>
            <person name="Santoyo F."/>
            <person name="Master E."/>
            <person name="Coutinho P.M."/>
            <person name="Henrissat B."/>
            <person name="Lombard V."/>
            <person name="Magnuson J.K."/>
            <person name="Kuees U."/>
            <person name="Hori C."/>
            <person name="Igarashi K."/>
            <person name="Samejima M."/>
            <person name="Held B.W."/>
            <person name="Barry K.W."/>
            <person name="LaButti K.M."/>
            <person name="Lapidus A."/>
            <person name="Lindquist E.A."/>
            <person name="Lucas S.M."/>
            <person name="Riley R."/>
            <person name="Salamov A.A."/>
            <person name="Hoffmeister D."/>
            <person name="Schwenk D."/>
            <person name="Hadar Y."/>
            <person name="Yarden O."/>
            <person name="de Vries R.P."/>
            <person name="Wiebenga A."/>
            <person name="Stenlid J."/>
            <person name="Eastwood D."/>
            <person name="Grigoriev I.V."/>
            <person name="Berka R.M."/>
            <person name="Blanchette R.A."/>
            <person name="Kersten P."/>
            <person name="Martinez A.T."/>
            <person name="Vicuna R."/>
            <person name="Cullen D."/>
        </authorList>
    </citation>
    <scope>NUCLEOTIDE SEQUENCE [LARGE SCALE GENOMIC DNA]</scope>
    <source>
        <strain evidence="5 6">B</strain>
    </source>
</reference>
<feature type="region of interest" description="Disordered" evidence="2">
    <location>
        <begin position="651"/>
        <end position="685"/>
    </location>
</feature>
<feature type="compositionally biased region" description="Low complexity" evidence="2">
    <location>
        <begin position="1574"/>
        <end position="1595"/>
    </location>
</feature>
<feature type="compositionally biased region" description="Pro residues" evidence="2">
    <location>
        <begin position="1604"/>
        <end position="1613"/>
    </location>
</feature>
<feature type="compositionally biased region" description="Basic and acidic residues" evidence="2">
    <location>
        <begin position="2160"/>
        <end position="2170"/>
    </location>
</feature>
<feature type="coiled-coil region" evidence="1">
    <location>
        <begin position="3125"/>
        <end position="3159"/>
    </location>
</feature>
<feature type="region of interest" description="Disordered" evidence="2">
    <location>
        <begin position="2141"/>
        <end position="2396"/>
    </location>
</feature>
<accession>M2REW5</accession>
<evidence type="ECO:0000313" key="6">
    <source>
        <dbReference type="Proteomes" id="UP000016930"/>
    </source>
</evidence>
<sequence length="3392" mass="365953">MWVIVRLFTTALLIVILDTPIQSDYDSDVASTRRQTRRLNISPSPSFRDSDSYTYTEEDSMHDAAEVEAALTMIDDELEDTLEQWSRAPSSVTPSYTSYSGTGPASMVDSGASHLSSRVSTDYRTAADTLLDRERKVLSTISEHTESKSRPTSFAQSGSAPESRPISQHSAEGNQQAGQSAAAASPAIHARSSTEPNEATPTTGRVLPPVPGKRAGELIAFFEANTGTPPTPGHTRTTSAPSGPRSPSPYSTTLSRSFPTTGYTATTTGYGYGSTTGYGSTAGYGSTTGYGYSSRPSSPTKSRSGSSVSSSGPISTMSSILSPGARMSASLLTDSRTPTGTFTTTQTSGTRTGTGMGTTTDPSTDTYTRTFTSSSLYSTSATPTTTSLRRPQTSPRSPLTSVRNIVAAWKERTPSLGNKSARSNTTSPSPTRGDGLFSIRRRADRGAIRLRDRALKSPQGGRKPGEPSQREAQGRIGGRSGRGSLSTSELMPPPFDLDELDKYANTKGTQEPLRIGLLWYLNVHTDPPYRWQRCQALLYPHMLLLSWIAPGGGRGVVTLDLLNCTEVRSVPSPMHPSAREDVGTIAALEQSASARDADGGALGELGLAETLCPFQLLYSDGVERLGAESARERVRWVSAIWEVLDRAVSIPDRSSTRSPTGSIRTIRSMSSDMSSRSASASGSATTTYMPPLDIIPDLSDIYSMSGTSTRSGVSRRPSLASAHHTRATDDAAVSNQGYLYPGDPRVIAPSRSSSLRRTSSLTDLDAEFASALRRARESRPGLGFGLGLARDFPVGDAAPVTVSSGPRLGRDVYMSPPPSVGKGSEKTRSRASSSVSVSDDAFFTAPSASNGSRTQTSSFYSSAPFTEALPTTSYDTSDAHPTTGDMGTLESYSRTTITSTSQPYTEDSRTYSSYTSRSRSRSGTDRLSTLDSYTSSGRSYTPTPSSSSYTRSTEGSGTDIPRTVTSTQSSEYVTAKSPSIASFESLPTIPSLSDYETAEVCSTEYETAEKCPTEPTTEYETAEVCPTEPSTEYVTATVCSTEVSTEYDTAECRCAQAPETPRSIERGIEPEEDVESIAAPSEIPTIPSSVTGDEEEEEIPPQDIPLPSSTYSPSEPSTELLETFSSPLVPPTPSPYVPSEDLSESMSIPDPSPIPPSSDVSPEMSFSISTVTSPTESSVTPTPSSQLTLTVPSTIEPSLTPSSPAIPESLWGAESDESYESSLLRASPSVQSLALPDGPDTSFETSFLRPSGTMSSPGMTLLTPISEISTASSITIPSSPSSSLTPTPSSVSLPPSVPSPTPEPTERDVAPLTRTPSSVSTASSASMSSSIFYPRSLMDVPTIEVEPSTEPSLLSTEYDPMATPRAPSHRSVSPRAIPLPPSPSPTAPSLVPPSVSMSVSLSTPRGDAPSIVSQLDTIPSDAPSHIITHDVNRLLQYLHEMNGVRGEELRDISDNLQSVLDAVNDLADDIRQRPREVPDIPPPVPQKDRSVGDSSIMSSRRSTAAGPRELVEPIRLQVPAVPRAISLSPPPSRLYSPDTLSDSESFLSSHHSDDLSLMESEIYPPPPPPPRAISPSWPSDSSSSPESSPTASSVSRGLSDRTPSPLPVPPPLSPSGSSSSASSGTVRPVVPINLNGLRDSVDTLRDMMDAMLRNQDATNQTLNELQGRRDLNDKLQRIEDAVQRLLDAAQQPREPPPPEDVSESMYPSESDTSSLLARLARLGERRAEMPMPQILQPTPIRAGPSFDEQLAELMSTGPPPPAPPPAQPPAITPLRYRPGARAARPRSASPILETDFVPRPGPSPAPRPIRIIRPPAPAGPPRQFPSRPRDEADFAPPPGVFPGGPGGVPASAQSGPEDDYLADTAGTGRRPPSFLRAVREGRMGRDPENPDGFFRSRPTTAPGRLADEPVAPSQEGFIPPPPVIPQGPPPAPPPGTFVPPAPTILQLPAAWDDILQLLRANRDAQLASFDQQRETTRYLRSLNEWLERDVHDRHAEIRGVSARIDQLRDEILNELGRREGGGPPVMLAPGAQPPVIPPPGIAAPGSGLPPGFVPQDAPHMIPIRQSPWPERGTPSPPFTPVIPGGRIPFSPPVIPHPFPEPDLRGGPPVIPPVMPGAGIPGPGQFGPMPVQQPFLMRDDTQVIPPSLTPSDSGSSSSDGRYPEDQDRDRIMVIPPPGGQLPMPVPQVVVQPPGEAATMVPLPASGPSEGLPPRHPSDDYADQPRDHSPRRSPRRSPPPDVAREEVPSAAAPLAPSGPAPGTPRHPDLQPAQQPVIITQPSQPPGFEQPAAPGAPFPITVLPPQQQMPYGYQPGMPMPEPGITPPGPPGYGPEQQQPTTIVIGGRSSRSSSRSRSRPSRRTPSRRPSSRSEREEPREPYVAPVSRTHRTESPPIQHVPIVVQPGQQPLPPMVAVPPTVPPYAQERGRSRSPSPIIIRTGDSRSHSPPIIIHRSPPGTHRSGTFRRSPSDDRPHIIRLEGSPRPSRNPHVQEDAVQATAIARNPIADPHVQEGAAQATTIARNLHSYIACRGHLRDLIEILVAVAQARDDLSALKKIPIVRGDRRAHDDLLVLKPIMSPIVIRRDRSPGIGSPERQPTIIHVRSPSPTRSRLTRRPSQVTIRPSYPEEDVGEHGEPVPISRTRSGVSDMHRAYAADRHTPGASVSRVPTRRSIPEAEYEVPSHPGEEYAESHAPTYPPTEVHAPLEPEHAIQVHAPAEAPAAYPPGTIPTVSRQPTLPGAPSYPPTEGLPPRSRDYAEAEVPGAVPRDLTEAEVPGAIPRDYAQAEVPGVPRRDYVEDEVPVPPRSEALPVPEPYGRPAVPRGVPREVVPAARLSGPGDLGFADAERERHERFGEMERQLANTLDTLEGAEERRDQDFREHEDERERIFLENERRRDQEANERREIAWREFEQRLAEICPPPPPVPPEEPIPDVTHAEVPTEPEMLDVGAPVEALVPPSEAALPVPAPAPATPSDVGPNMDTASIIEGMRTVAQDAQSQHSREIAEIVALERQEMMRQIEAEREEARRVAEEAAAERARQNEEHLSRVAALEEELSRVRGELENERSMRATEESERRERDRAELIERDEAVREQLSGITSIVSEQRDELANKREVMEERWSAKQQWREEDNARNSELRQMVQQILDERAQERDRMEQERAANAELPTNQHILDELQRMKIEQLDTIKAMRDAWAEECKKYHDDTVAQVKATANEQVPFNVRGYLDEFSRSLASEVRMLLNEVGKLREEKRNLEYQLGCLMCMKAKYGPGGEFDPDWRPSTGPCATAPEAAAPEAPAPPPEEPPAPARPGWRTVPRMRGRGRRSQSAAPEMPPAPAPAPPPPQPRPPVASWATWQIDPQHAPSPPEGGITPTLLVPEQPSPGLFGPRSPRGSIHR</sequence>
<feature type="compositionally biased region" description="Low complexity" evidence="2">
    <location>
        <begin position="1263"/>
        <end position="1294"/>
    </location>
</feature>
<feature type="compositionally biased region" description="Pro residues" evidence="2">
    <location>
        <begin position="3292"/>
        <end position="3304"/>
    </location>
</feature>
<feature type="compositionally biased region" description="Low complexity" evidence="2">
    <location>
        <begin position="170"/>
        <end position="193"/>
    </location>
</feature>
<evidence type="ECO:0000259" key="4">
    <source>
        <dbReference type="SMART" id="SM00233"/>
    </source>
</evidence>
<feature type="region of interest" description="Disordered" evidence="2">
    <location>
        <begin position="334"/>
        <end position="496"/>
    </location>
</feature>
<feature type="compositionally biased region" description="Low complexity" evidence="2">
    <location>
        <begin position="260"/>
        <end position="269"/>
    </location>
</feature>
<feature type="region of interest" description="Disordered" evidence="2">
    <location>
        <begin position="27"/>
        <end position="55"/>
    </location>
</feature>
<feature type="compositionally biased region" description="Polar residues" evidence="2">
    <location>
        <begin position="2269"/>
        <end position="2279"/>
    </location>
</feature>
<feature type="compositionally biased region" description="Pro residues" evidence="2">
    <location>
        <begin position="1377"/>
        <end position="1386"/>
    </location>
</feature>